<dbReference type="PANTHER" id="PTHR21000">
    <property type="entry name" value="DIHYDROXY-ACID DEHYDRATASE DAD"/>
    <property type="match status" value="1"/>
</dbReference>
<feature type="domain" description="Dihydroxy-acid/6-phosphogluconate dehydratase N-terminal" evidence="3">
    <location>
        <begin position="68"/>
        <end position="104"/>
    </location>
</feature>
<dbReference type="Pfam" id="PF00920">
    <property type="entry name" value="ILVD_EDD_N"/>
    <property type="match status" value="1"/>
</dbReference>
<dbReference type="EMBL" id="QKWP01000532">
    <property type="protein sequence ID" value="RIB18561.1"/>
    <property type="molecule type" value="Genomic_DNA"/>
</dbReference>
<reference evidence="4 5" key="1">
    <citation type="submission" date="2018-06" db="EMBL/GenBank/DDBJ databases">
        <title>Comparative genomics reveals the genomic features of Rhizophagus irregularis, R. cerebriforme, R. diaphanum and Gigaspora rosea, and their symbiotic lifestyle signature.</title>
        <authorList>
            <person name="Morin E."/>
            <person name="San Clemente H."/>
            <person name="Chen E.C.H."/>
            <person name="De La Providencia I."/>
            <person name="Hainaut M."/>
            <person name="Kuo A."/>
            <person name="Kohler A."/>
            <person name="Murat C."/>
            <person name="Tang N."/>
            <person name="Roy S."/>
            <person name="Loubradou J."/>
            <person name="Henrissat B."/>
            <person name="Grigoriev I.V."/>
            <person name="Corradi N."/>
            <person name="Roux C."/>
            <person name="Martin F.M."/>
        </authorList>
    </citation>
    <scope>NUCLEOTIDE SEQUENCE [LARGE SCALE GENOMIC DNA]</scope>
    <source>
        <strain evidence="4 5">DAOM 194757</strain>
    </source>
</reference>
<dbReference type="PANTHER" id="PTHR21000:SF5">
    <property type="entry name" value="DIHYDROXY-ACID DEHYDRATASE, MITOCHONDRIAL"/>
    <property type="match status" value="1"/>
</dbReference>
<name>A0A397V9H1_9GLOM</name>
<dbReference type="AlphaFoldDB" id="A0A397V9H1"/>
<dbReference type="Proteomes" id="UP000266673">
    <property type="component" value="Unassembled WGS sequence"/>
</dbReference>
<keyword evidence="5" id="KW-1185">Reference proteome</keyword>
<evidence type="ECO:0000259" key="3">
    <source>
        <dbReference type="Pfam" id="PF00920"/>
    </source>
</evidence>
<comment type="caution">
    <text evidence="4">The sequence shown here is derived from an EMBL/GenBank/DDBJ whole genome shotgun (WGS) entry which is preliminary data.</text>
</comment>
<proteinExistence type="inferred from homology"/>
<dbReference type="InterPro" id="IPR037237">
    <property type="entry name" value="IlvD/EDD_N"/>
</dbReference>
<gene>
    <name evidence="4" type="ORF">C2G38_1339915</name>
</gene>
<accession>A0A397V9H1</accession>
<dbReference type="InterPro" id="IPR000581">
    <property type="entry name" value="ILV_EDD_N"/>
</dbReference>
<dbReference type="OrthoDB" id="3851628at2759"/>
<dbReference type="GO" id="GO:0009082">
    <property type="term" value="P:branched-chain amino acid biosynthetic process"/>
    <property type="evidence" value="ECO:0007669"/>
    <property type="project" value="TreeGrafter"/>
</dbReference>
<organism evidence="4 5">
    <name type="scientific">Gigaspora rosea</name>
    <dbReference type="NCBI Taxonomy" id="44941"/>
    <lineage>
        <taxon>Eukaryota</taxon>
        <taxon>Fungi</taxon>
        <taxon>Fungi incertae sedis</taxon>
        <taxon>Mucoromycota</taxon>
        <taxon>Glomeromycotina</taxon>
        <taxon>Glomeromycetes</taxon>
        <taxon>Diversisporales</taxon>
        <taxon>Gigasporaceae</taxon>
        <taxon>Gigaspora</taxon>
    </lineage>
</organism>
<evidence type="ECO:0000256" key="1">
    <source>
        <dbReference type="ARBA" id="ARBA00006486"/>
    </source>
</evidence>
<dbReference type="GO" id="GO:0005739">
    <property type="term" value="C:mitochondrion"/>
    <property type="evidence" value="ECO:0007669"/>
    <property type="project" value="TreeGrafter"/>
</dbReference>
<dbReference type="STRING" id="44941.A0A397V9H1"/>
<evidence type="ECO:0000313" key="5">
    <source>
        <dbReference type="Proteomes" id="UP000266673"/>
    </source>
</evidence>
<evidence type="ECO:0000313" key="4">
    <source>
        <dbReference type="EMBL" id="RIB18561.1"/>
    </source>
</evidence>
<evidence type="ECO:0000256" key="2">
    <source>
        <dbReference type="ARBA" id="ARBA00023239"/>
    </source>
</evidence>
<dbReference type="GO" id="GO:0004160">
    <property type="term" value="F:dihydroxy-acid dehydratase activity"/>
    <property type="evidence" value="ECO:0007669"/>
    <property type="project" value="TreeGrafter"/>
</dbReference>
<dbReference type="InterPro" id="IPR050165">
    <property type="entry name" value="DHAD_IlvD/Edd"/>
</dbReference>
<keyword evidence="2" id="KW-0456">Lyase</keyword>
<dbReference type="SUPFAM" id="SSF143975">
    <property type="entry name" value="IlvD/EDD N-terminal domain-like"/>
    <property type="match status" value="1"/>
</dbReference>
<comment type="similarity">
    <text evidence="1">Belongs to the IlvD/Edd family.</text>
</comment>
<protein>
    <recommendedName>
        <fullName evidence="3">Dihydroxy-acid/6-phosphogluconate dehydratase N-terminal domain-containing protein</fullName>
    </recommendedName>
</protein>
<sequence length="105" mass="11154">MKSNLGRKSPGAAGQLVGQVQIHKVIRSAGSANKELNKYSKHITQPKSHGGTQAVLYGTGLELEDMNKAQVGIASVWFEGNTCNMHLLDLANKVKEGVKKAGLIG</sequence>